<feature type="compositionally biased region" description="Polar residues" evidence="3">
    <location>
        <begin position="490"/>
        <end position="511"/>
    </location>
</feature>
<dbReference type="GO" id="GO:0003676">
    <property type="term" value="F:nucleic acid binding"/>
    <property type="evidence" value="ECO:0007669"/>
    <property type="project" value="InterPro"/>
</dbReference>
<keyword evidence="6" id="KW-1185">Reference proteome</keyword>
<dbReference type="InterPro" id="IPR036875">
    <property type="entry name" value="Znf_CCHC_sf"/>
</dbReference>
<dbReference type="GO" id="GO:0008270">
    <property type="term" value="F:zinc ion binding"/>
    <property type="evidence" value="ECO:0007669"/>
    <property type="project" value="UniProtKB-KW"/>
</dbReference>
<evidence type="ECO:0000313" key="6">
    <source>
        <dbReference type="Proteomes" id="UP000467700"/>
    </source>
</evidence>
<dbReference type="SUPFAM" id="SSF57756">
    <property type="entry name" value="Retrovirus zinc finger-like domains"/>
    <property type="match status" value="1"/>
</dbReference>
<keyword evidence="2" id="KW-0863">Zinc-finger</keyword>
<dbReference type="EMBL" id="CACVBS010000030">
    <property type="protein sequence ID" value="CAA7260815.1"/>
    <property type="molecule type" value="Genomic_DNA"/>
</dbReference>
<feature type="compositionally biased region" description="Low complexity" evidence="3">
    <location>
        <begin position="519"/>
        <end position="531"/>
    </location>
</feature>
<accession>A0A8S0VQQ7</accession>
<evidence type="ECO:0000256" key="1">
    <source>
        <dbReference type="ARBA" id="ARBA00022664"/>
    </source>
</evidence>
<organism evidence="5 6">
    <name type="scientific">Cyclocybe aegerita</name>
    <name type="common">Black poplar mushroom</name>
    <name type="synonym">Agrocybe aegerita</name>
    <dbReference type="NCBI Taxonomy" id="1973307"/>
    <lineage>
        <taxon>Eukaryota</taxon>
        <taxon>Fungi</taxon>
        <taxon>Dikarya</taxon>
        <taxon>Basidiomycota</taxon>
        <taxon>Agaricomycotina</taxon>
        <taxon>Agaricomycetes</taxon>
        <taxon>Agaricomycetidae</taxon>
        <taxon>Agaricales</taxon>
        <taxon>Agaricineae</taxon>
        <taxon>Bolbitiaceae</taxon>
        <taxon>Cyclocybe</taxon>
    </lineage>
</organism>
<feature type="region of interest" description="Disordered" evidence="3">
    <location>
        <begin position="460"/>
        <end position="548"/>
    </location>
</feature>
<dbReference type="SMART" id="SM00343">
    <property type="entry name" value="ZnF_C2HC"/>
    <property type="match status" value="1"/>
</dbReference>
<keyword evidence="2" id="KW-0479">Metal-binding</keyword>
<dbReference type="GO" id="GO:0006397">
    <property type="term" value="P:mRNA processing"/>
    <property type="evidence" value="ECO:0007669"/>
    <property type="project" value="UniProtKB-KW"/>
</dbReference>
<dbReference type="OrthoDB" id="3267748at2759"/>
<dbReference type="CDD" id="cd00303">
    <property type="entry name" value="retropepsin_like"/>
    <property type="match status" value="1"/>
</dbReference>
<feature type="compositionally biased region" description="Polar residues" evidence="3">
    <location>
        <begin position="214"/>
        <end position="236"/>
    </location>
</feature>
<evidence type="ECO:0000256" key="2">
    <source>
        <dbReference type="PROSITE-ProRule" id="PRU00047"/>
    </source>
</evidence>
<feature type="compositionally biased region" description="Basic and acidic residues" evidence="3">
    <location>
        <begin position="859"/>
        <end position="874"/>
    </location>
</feature>
<dbReference type="InterPro" id="IPR021109">
    <property type="entry name" value="Peptidase_aspartic_dom_sf"/>
</dbReference>
<feature type="region of interest" description="Disordered" evidence="3">
    <location>
        <begin position="856"/>
        <end position="896"/>
    </location>
</feature>
<feature type="domain" description="CCHC-type" evidence="4">
    <location>
        <begin position="561"/>
        <end position="577"/>
    </location>
</feature>
<feature type="compositionally biased region" description="Basic and acidic residues" evidence="3">
    <location>
        <begin position="120"/>
        <end position="129"/>
    </location>
</feature>
<feature type="compositionally biased region" description="Basic and acidic residues" evidence="3">
    <location>
        <begin position="55"/>
        <end position="67"/>
    </location>
</feature>
<feature type="compositionally biased region" description="Polar residues" evidence="3">
    <location>
        <begin position="280"/>
        <end position="290"/>
    </location>
</feature>
<proteinExistence type="predicted"/>
<keyword evidence="2" id="KW-0862">Zinc</keyword>
<feature type="region of interest" description="Disordered" evidence="3">
    <location>
        <begin position="168"/>
        <end position="311"/>
    </location>
</feature>
<dbReference type="Gene3D" id="2.40.70.10">
    <property type="entry name" value="Acid Proteases"/>
    <property type="match status" value="1"/>
</dbReference>
<feature type="region of interest" description="Disordered" evidence="3">
    <location>
        <begin position="1"/>
        <end position="89"/>
    </location>
</feature>
<feature type="compositionally biased region" description="Polar residues" evidence="3">
    <location>
        <begin position="581"/>
        <end position="593"/>
    </location>
</feature>
<dbReference type="Gene3D" id="4.10.60.10">
    <property type="entry name" value="Zinc finger, CCHC-type"/>
    <property type="match status" value="1"/>
</dbReference>
<evidence type="ECO:0000256" key="3">
    <source>
        <dbReference type="SAM" id="MobiDB-lite"/>
    </source>
</evidence>
<feature type="region of interest" description="Disordered" evidence="3">
    <location>
        <begin position="103"/>
        <end position="155"/>
    </location>
</feature>
<gene>
    <name evidence="5" type="ORF">AAE3_LOCUS2829</name>
</gene>
<feature type="compositionally biased region" description="Polar residues" evidence="3">
    <location>
        <begin position="28"/>
        <end position="52"/>
    </location>
</feature>
<dbReference type="Proteomes" id="UP000467700">
    <property type="component" value="Unassembled WGS sequence"/>
</dbReference>
<dbReference type="PROSITE" id="PS50158">
    <property type="entry name" value="ZF_CCHC"/>
    <property type="match status" value="1"/>
</dbReference>
<protein>
    <recommendedName>
        <fullName evidence="4">CCHC-type domain-containing protein</fullName>
    </recommendedName>
</protein>
<feature type="compositionally biased region" description="Basic residues" evidence="3">
    <location>
        <begin position="293"/>
        <end position="303"/>
    </location>
</feature>
<dbReference type="Pfam" id="PF00098">
    <property type="entry name" value="zf-CCHC"/>
    <property type="match status" value="1"/>
</dbReference>
<feature type="compositionally biased region" description="Low complexity" evidence="3">
    <location>
        <begin position="470"/>
        <end position="486"/>
    </location>
</feature>
<keyword evidence="1" id="KW-0507">mRNA processing</keyword>
<evidence type="ECO:0000313" key="5">
    <source>
        <dbReference type="EMBL" id="CAA7260815.1"/>
    </source>
</evidence>
<sequence length="1316" mass="148575">MSEHNRSAVPSEEPPSTPTRSYRDAVQSPRTQESPAGTSQSADKQNNNNVFSSPDHGETESLHDWVDKNPNPWVPVQGKKNKNKEVASTDTIDIAVNALTPEQREHINRRNARVVVNAPDRPETPDSRGEGPSTNKGKGTDPHEWGGLNLEEEERDLEAQQVALDQLKELHKKKKEQATHARFEPVEQNEVINDTPPPPDGNPDRTRSNPPPVQNKNTRPAESRPINQIAPNSFIGQTLARLTRLGTRKGDPSDDSSSDSSSSSGDGAGGNRGGREVTPRSPSRSTQLSNPPHIHKRRSKKSALKLIPPKEYNGAPDSRAYNRFVTEGTAYVVDGRVRKSRRVFVLSYYLAGVAYNFYTQKVSMNFDEWTLDEFFKELFNYCFPVNYRSEQRAKLRRCFQNDKKVSAYVHELEELYNMIGMADEREKQGLWQDGKNPEVSLWDDVITQAEIIEISENITKKDSSARGKGSASREPSSSHNSNSTGKNRPHQSSSSGNRSFHRNMSSQNRSAHGNRFQPSNNRYNNNRGSGSKPFGQAPQTDKPRTPTLSEKEKAELLAAGKCFFCREAGHMSRNCPKKSTVRSSTSKPPGVSNFSIEITAETDSSSDEVEVLDNLEIGMIKINPEELPRGALRTLNNLEWDEYRPNKPRRTRLGDALARMAEYVLAECQPYPGDSPYVSRQTEPTRFYVTRGIGQQFYVFDTLRLLRAETNIRYLTDHYFRLADWYASQITVLTGFPKPYTYLHTMGDAYAYNAMLVLRSGIQTLYQTRDPLVDDDLRFTVVSASDTTYHIHDDDFEDRPLTIPKTYLVNPYFDLGHWYLIHRYHTRPIVDDGPDDPSDIDSEYTENPDLDIYTESESEASHHSLEISAHHEAPDTSSNSDSEEDDELSETSPSGDVSVEEINWELGCAGKCIIPWKDIGDLLGNRVSKILNAYDEFPGDPGTIKLEKPRFKVRRALDEKWAVDDLVHQSLTYFDAEDLRNPEFQIGLEYGRRCAQMKGIKVPASWDAQIHEPMENTLEWGLIRALQEARPFLNDVPFSERDLVTFSVKKNPEDSVEFLIRNNHTGWITVIDRYNVESPNFDAGRFYQGERLREARGEYDDLDDLVWEPKSVRFEDPQSPGGIDSSTDLPMEKSLQESKEGLTTPLGDAKGENSSISKLFFRLKHLVKPPDRNILIGIPAFAVQIPRGSLPAIQRNSSRVKDTSRNIPKAVVITVQINGHPARALLDSGSLGDFMSSMLADQLKVDRVKFDSSITLQLAVQGSRSKINAGTTAQLHWMTFLNDLEFLTPFPTQILRDCPSFEIKQSALQNRNHFCI</sequence>
<dbReference type="InterPro" id="IPR001878">
    <property type="entry name" value="Znf_CCHC"/>
</dbReference>
<feature type="region of interest" description="Disordered" evidence="3">
    <location>
        <begin position="573"/>
        <end position="593"/>
    </location>
</feature>
<name>A0A8S0VQQ7_CYCAE</name>
<feature type="compositionally biased region" description="Basic and acidic residues" evidence="3">
    <location>
        <begin position="176"/>
        <end position="185"/>
    </location>
</feature>
<reference evidence="5 6" key="1">
    <citation type="submission" date="2020-01" db="EMBL/GenBank/DDBJ databases">
        <authorList>
            <person name="Gupta K D."/>
        </authorList>
    </citation>
    <scope>NUCLEOTIDE SEQUENCE [LARGE SCALE GENOMIC DNA]</scope>
</reference>
<evidence type="ECO:0000259" key="4">
    <source>
        <dbReference type="PROSITE" id="PS50158"/>
    </source>
</evidence>
<comment type="caution">
    <text evidence="5">The sequence shown here is derived from an EMBL/GenBank/DDBJ whole genome shotgun (WGS) entry which is preliminary data.</text>
</comment>
<feature type="region of interest" description="Disordered" evidence="3">
    <location>
        <begin position="1111"/>
        <end position="1130"/>
    </location>
</feature>